<name>A0ABT2Y7K4_9MOLU</name>
<comment type="caution">
    <text evidence="3">The sequence shown here is derived from an EMBL/GenBank/DDBJ whole genome shotgun (WGS) entry which is preliminary data.</text>
</comment>
<dbReference type="Pfam" id="PF14317">
    <property type="entry name" value="YcxB"/>
    <property type="match status" value="1"/>
</dbReference>
<keyword evidence="1" id="KW-0472">Membrane</keyword>
<feature type="transmembrane region" description="Helical" evidence="1">
    <location>
        <begin position="21"/>
        <end position="41"/>
    </location>
</feature>
<evidence type="ECO:0000259" key="2">
    <source>
        <dbReference type="Pfam" id="PF14317"/>
    </source>
</evidence>
<evidence type="ECO:0000256" key="1">
    <source>
        <dbReference type="SAM" id="Phobius"/>
    </source>
</evidence>
<organism evidence="3 4">
    <name type="scientific">Paracholeplasma manati</name>
    <dbReference type="NCBI Taxonomy" id="591373"/>
    <lineage>
        <taxon>Bacteria</taxon>
        <taxon>Bacillati</taxon>
        <taxon>Mycoplasmatota</taxon>
        <taxon>Mollicutes</taxon>
        <taxon>Acholeplasmatales</taxon>
        <taxon>Acholeplasmataceae</taxon>
        <taxon>Paracholeplasma</taxon>
    </lineage>
</organism>
<keyword evidence="4" id="KW-1185">Reference proteome</keyword>
<keyword evidence="1" id="KW-1133">Transmembrane helix</keyword>
<dbReference type="EMBL" id="JAOVQM010000005">
    <property type="protein sequence ID" value="MCV2232457.1"/>
    <property type="molecule type" value="Genomic_DNA"/>
</dbReference>
<dbReference type="Proteomes" id="UP001177160">
    <property type="component" value="Unassembled WGS sequence"/>
</dbReference>
<feature type="domain" description="YcxB-like C-terminal" evidence="2">
    <location>
        <begin position="117"/>
        <end position="157"/>
    </location>
</feature>
<proteinExistence type="predicted"/>
<accession>A0ABT2Y7K4</accession>
<reference evidence="3" key="1">
    <citation type="submission" date="2022-09" db="EMBL/GenBank/DDBJ databases">
        <title>Novel Mycoplasma species identified in domestic and wild animals.</title>
        <authorList>
            <person name="Volokhov D.V."/>
            <person name="Furtak V.A."/>
            <person name="Zagorodnyaya T.A."/>
        </authorList>
    </citation>
    <scope>NUCLEOTIDE SEQUENCE</scope>
    <source>
        <strain evidence="3">Oakley</strain>
    </source>
</reference>
<dbReference type="RefSeq" id="WP_263608646.1">
    <property type="nucleotide sequence ID" value="NZ_JAOVQM010000005.1"/>
</dbReference>
<evidence type="ECO:0000313" key="4">
    <source>
        <dbReference type="Proteomes" id="UP001177160"/>
    </source>
</evidence>
<protein>
    <recommendedName>
        <fullName evidence="2">YcxB-like C-terminal domain-containing protein</fullName>
    </recommendedName>
</protein>
<dbReference type="InterPro" id="IPR025588">
    <property type="entry name" value="YcxB-like_C"/>
</dbReference>
<evidence type="ECO:0000313" key="3">
    <source>
        <dbReference type="EMBL" id="MCV2232457.1"/>
    </source>
</evidence>
<sequence>MFKAKIKYTKYHYSEFFWSHFFRRESIIPLIGFAVILFIFNMNYKDVPEALEFSLIFGTILYVTIISIFFTLIIKFRVKRSMKDTAKNILFEFNDQQFHQTSLYKDQPIDQTGPYVVFKKVVVTKRLILLYIRFNMAIIIPKSSLVEGNVNDFISFLKERIPTSKNK</sequence>
<keyword evidence="1" id="KW-0812">Transmembrane</keyword>
<gene>
    <name evidence="3" type="ORF">N7548_06420</name>
</gene>
<feature type="transmembrane region" description="Helical" evidence="1">
    <location>
        <begin position="53"/>
        <end position="74"/>
    </location>
</feature>